<dbReference type="EMBL" id="GBXM01107717">
    <property type="protein sequence ID" value="JAH00860.1"/>
    <property type="molecule type" value="Transcribed_RNA"/>
</dbReference>
<organism evidence="1">
    <name type="scientific">Anguilla anguilla</name>
    <name type="common">European freshwater eel</name>
    <name type="synonym">Muraena anguilla</name>
    <dbReference type="NCBI Taxonomy" id="7936"/>
    <lineage>
        <taxon>Eukaryota</taxon>
        <taxon>Metazoa</taxon>
        <taxon>Chordata</taxon>
        <taxon>Craniata</taxon>
        <taxon>Vertebrata</taxon>
        <taxon>Euteleostomi</taxon>
        <taxon>Actinopterygii</taxon>
        <taxon>Neopterygii</taxon>
        <taxon>Teleostei</taxon>
        <taxon>Anguilliformes</taxon>
        <taxon>Anguillidae</taxon>
        <taxon>Anguilla</taxon>
    </lineage>
</organism>
<reference evidence="1" key="1">
    <citation type="submission" date="2014-11" db="EMBL/GenBank/DDBJ databases">
        <authorList>
            <person name="Amaro Gonzalez C."/>
        </authorList>
    </citation>
    <scope>NUCLEOTIDE SEQUENCE</scope>
</reference>
<proteinExistence type="predicted"/>
<sequence length="23" mass="2705">MKYWCLNGVLRSMTAIKFSSLKK</sequence>
<name>A0A0E9P9Y1_ANGAN</name>
<accession>A0A0E9P9Y1</accession>
<evidence type="ECO:0000313" key="1">
    <source>
        <dbReference type="EMBL" id="JAH00860.1"/>
    </source>
</evidence>
<protein>
    <submittedName>
        <fullName evidence="1">Uncharacterized protein</fullName>
    </submittedName>
</protein>
<reference evidence="1" key="2">
    <citation type="journal article" date="2015" name="Fish Shellfish Immunol.">
        <title>Early steps in the European eel (Anguilla anguilla)-Vibrio vulnificus interaction in the gills: Role of the RtxA13 toxin.</title>
        <authorList>
            <person name="Callol A."/>
            <person name="Pajuelo D."/>
            <person name="Ebbesson L."/>
            <person name="Teles M."/>
            <person name="MacKenzie S."/>
            <person name="Amaro C."/>
        </authorList>
    </citation>
    <scope>NUCLEOTIDE SEQUENCE</scope>
</reference>
<dbReference type="AlphaFoldDB" id="A0A0E9P9Y1"/>